<dbReference type="PANTHER" id="PTHR42681:SF1">
    <property type="entry name" value="MALONYL-COA-ACYL CARRIER PROTEIN TRANSACYLASE, MITOCHONDRIAL"/>
    <property type="match status" value="1"/>
</dbReference>
<evidence type="ECO:0000256" key="3">
    <source>
        <dbReference type="ARBA" id="ARBA00022553"/>
    </source>
</evidence>
<evidence type="ECO:0000256" key="1">
    <source>
        <dbReference type="ARBA" id="ARBA00013258"/>
    </source>
</evidence>
<dbReference type="InterPro" id="IPR050858">
    <property type="entry name" value="Mal-CoA-ACP_Trans/PKS_FabD"/>
</dbReference>
<dbReference type="Pfam" id="PF00698">
    <property type="entry name" value="Acyl_transf_1"/>
    <property type="match status" value="1"/>
</dbReference>
<name>A0A1H0LZ77_9PSEU</name>
<keyword evidence="4" id="KW-0808">Transferase</keyword>
<keyword evidence="10" id="KW-1185">Reference proteome</keyword>
<accession>A0A1H0LZ77</accession>
<dbReference type="EMBL" id="FNIX01000003">
    <property type="protein sequence ID" value="SDO73351.1"/>
    <property type="molecule type" value="Genomic_DNA"/>
</dbReference>
<dbReference type="Gene3D" id="3.40.366.10">
    <property type="entry name" value="Malonyl-Coenzyme A Acyl Carrier Protein, domain 2"/>
    <property type="match status" value="1"/>
</dbReference>
<reference evidence="10" key="1">
    <citation type="submission" date="2016-10" db="EMBL/GenBank/DDBJ databases">
        <authorList>
            <person name="Varghese N."/>
            <person name="Submissions S."/>
        </authorList>
    </citation>
    <scope>NUCLEOTIDE SEQUENCE [LARGE SCALE GENOMIC DNA]</scope>
    <source>
        <strain evidence="10">CGMCC 4.6609</strain>
    </source>
</reference>
<organism evidence="9 10">
    <name type="scientific">Lentzea jiangxiensis</name>
    <dbReference type="NCBI Taxonomy" id="641025"/>
    <lineage>
        <taxon>Bacteria</taxon>
        <taxon>Bacillati</taxon>
        <taxon>Actinomycetota</taxon>
        <taxon>Actinomycetes</taxon>
        <taxon>Pseudonocardiales</taxon>
        <taxon>Pseudonocardiaceae</taxon>
        <taxon>Lentzea</taxon>
    </lineage>
</organism>
<dbReference type="SUPFAM" id="SSF47336">
    <property type="entry name" value="ACP-like"/>
    <property type="match status" value="1"/>
</dbReference>
<keyword evidence="5" id="KW-0012">Acyltransferase</keyword>
<dbReference type="EC" id="2.3.1.39" evidence="1"/>
<evidence type="ECO:0000256" key="6">
    <source>
        <dbReference type="ARBA" id="ARBA00048462"/>
    </source>
</evidence>
<evidence type="ECO:0000256" key="7">
    <source>
        <dbReference type="SAM" id="MobiDB-lite"/>
    </source>
</evidence>
<gene>
    <name evidence="9" type="ORF">SAMN05421507_103510</name>
</gene>
<dbReference type="PANTHER" id="PTHR42681">
    <property type="entry name" value="MALONYL-COA-ACYL CARRIER PROTEIN TRANSACYLASE, MITOCHONDRIAL"/>
    <property type="match status" value="1"/>
</dbReference>
<evidence type="ECO:0000256" key="5">
    <source>
        <dbReference type="ARBA" id="ARBA00023315"/>
    </source>
</evidence>
<dbReference type="PROSITE" id="PS50075">
    <property type="entry name" value="CARRIER"/>
    <property type="match status" value="1"/>
</dbReference>
<dbReference type="InterPro" id="IPR006162">
    <property type="entry name" value="Ppantetheine_attach_site"/>
</dbReference>
<keyword evidence="3" id="KW-0597">Phosphoprotein</keyword>
<dbReference type="OrthoDB" id="4286171at2"/>
<protein>
    <recommendedName>
        <fullName evidence="1">[acyl-carrier-protein] S-malonyltransferase</fullName>
        <ecNumber evidence="1">2.3.1.39</ecNumber>
    </recommendedName>
</protein>
<dbReference type="GO" id="GO:0004314">
    <property type="term" value="F:[acyl-carrier-protein] S-malonyltransferase activity"/>
    <property type="evidence" value="ECO:0007669"/>
    <property type="project" value="UniProtKB-EC"/>
</dbReference>
<dbReference type="InterPro" id="IPR036736">
    <property type="entry name" value="ACP-like_sf"/>
</dbReference>
<dbReference type="PROSITE" id="PS00012">
    <property type="entry name" value="PHOSPHOPANTETHEINE"/>
    <property type="match status" value="1"/>
</dbReference>
<evidence type="ECO:0000259" key="8">
    <source>
        <dbReference type="PROSITE" id="PS50075"/>
    </source>
</evidence>
<feature type="region of interest" description="Disordered" evidence="7">
    <location>
        <begin position="388"/>
        <end position="409"/>
    </location>
</feature>
<evidence type="ECO:0000313" key="9">
    <source>
        <dbReference type="EMBL" id="SDO73351.1"/>
    </source>
</evidence>
<dbReference type="SUPFAM" id="SSF55048">
    <property type="entry name" value="Probable ACP-binding domain of malonyl-CoA ACP transacylase"/>
    <property type="match status" value="1"/>
</dbReference>
<evidence type="ECO:0000256" key="4">
    <source>
        <dbReference type="ARBA" id="ARBA00022679"/>
    </source>
</evidence>
<proteinExistence type="predicted"/>
<dbReference type="AlphaFoldDB" id="A0A1H0LZ77"/>
<feature type="region of interest" description="Disordered" evidence="7">
    <location>
        <begin position="318"/>
        <end position="373"/>
    </location>
</feature>
<dbReference type="InterPro" id="IPR016035">
    <property type="entry name" value="Acyl_Trfase/lysoPLipase"/>
</dbReference>
<dbReference type="SUPFAM" id="SSF52151">
    <property type="entry name" value="FabD/lysophospholipase-like"/>
    <property type="match status" value="1"/>
</dbReference>
<dbReference type="GO" id="GO:0006633">
    <property type="term" value="P:fatty acid biosynthetic process"/>
    <property type="evidence" value="ECO:0007669"/>
    <property type="project" value="TreeGrafter"/>
</dbReference>
<dbReference type="InterPro" id="IPR001227">
    <property type="entry name" value="Ac_transferase_dom_sf"/>
</dbReference>
<dbReference type="Proteomes" id="UP000199691">
    <property type="component" value="Unassembled WGS sequence"/>
</dbReference>
<dbReference type="RefSeq" id="WP_090097182.1">
    <property type="nucleotide sequence ID" value="NZ_FNIX01000003.1"/>
</dbReference>
<keyword evidence="2" id="KW-0596">Phosphopantetheine</keyword>
<dbReference type="InterPro" id="IPR014043">
    <property type="entry name" value="Acyl_transferase_dom"/>
</dbReference>
<dbReference type="InterPro" id="IPR009081">
    <property type="entry name" value="PP-bd_ACP"/>
</dbReference>
<evidence type="ECO:0000313" key="10">
    <source>
        <dbReference type="Proteomes" id="UP000199691"/>
    </source>
</evidence>
<feature type="domain" description="Carrier" evidence="8">
    <location>
        <begin position="406"/>
        <end position="484"/>
    </location>
</feature>
<dbReference type="GO" id="GO:0005829">
    <property type="term" value="C:cytosol"/>
    <property type="evidence" value="ECO:0007669"/>
    <property type="project" value="TreeGrafter"/>
</dbReference>
<comment type="catalytic activity">
    <reaction evidence="6">
        <text>holo-[ACP] + malonyl-CoA = malonyl-[ACP] + CoA</text>
        <dbReference type="Rhea" id="RHEA:41792"/>
        <dbReference type="Rhea" id="RHEA-COMP:9623"/>
        <dbReference type="Rhea" id="RHEA-COMP:9685"/>
        <dbReference type="ChEBI" id="CHEBI:57287"/>
        <dbReference type="ChEBI" id="CHEBI:57384"/>
        <dbReference type="ChEBI" id="CHEBI:64479"/>
        <dbReference type="ChEBI" id="CHEBI:78449"/>
        <dbReference type="EC" id="2.3.1.39"/>
    </reaction>
</comment>
<dbReference type="InterPro" id="IPR016036">
    <property type="entry name" value="Malonyl_transacylase_ACP-bd"/>
</dbReference>
<dbReference type="SMART" id="SM00827">
    <property type="entry name" value="PKS_AT"/>
    <property type="match status" value="1"/>
</dbReference>
<dbReference type="Pfam" id="PF00550">
    <property type="entry name" value="PP-binding"/>
    <property type="match status" value="1"/>
</dbReference>
<evidence type="ECO:0000256" key="2">
    <source>
        <dbReference type="ARBA" id="ARBA00022450"/>
    </source>
</evidence>
<dbReference type="Gene3D" id="1.10.1200.10">
    <property type="entry name" value="ACP-like"/>
    <property type="match status" value="1"/>
</dbReference>
<dbReference type="STRING" id="641025.SAMN05421507_103510"/>
<sequence>MSYSSSSEPVFLFPGQGGYLPGGLSRVCADRSLPPVVGQVDAISLRHGGPTISTLLESADAPTLDMLLASDVPALSLAIFATELAVLDLARELAGVTPGLVIGHSFGEFAALTAAGALSLADGVRLVIARDRALRASPDAEGGMVALRVGRQRANAVVGSLADRGLTVAAHNGYDQVVVSGPHESLDRLTALAGLLGIEATRLRVPYPFHNRLLAAANRLFEAEVAEVRVRAPRVPMYSPVLGRYVETEQDSREILTSHLEREVGFLPALVSVRGDGYSHFLECGARGALTDLVSACLPGVQTAAPLRQRRTLDELRSAFATSSSSEAGSPVAQAGPNGSPVAQAGSNGSPVASARTDAAPVEPARSGTQQVPVPAAAVPATAPAPAAAVPTTAPAPAEPAPSGGADAPGLVDELRTLYASAVGYPEEVFEADIELEADLGIDSIRQTELLQRARQKYDLPEADIRITDYTTLESIAELLTKLGAGRVKA</sequence>